<evidence type="ECO:0000256" key="7">
    <source>
        <dbReference type="ARBA" id="ARBA00022967"/>
    </source>
</evidence>
<dbReference type="GO" id="GO:0016887">
    <property type="term" value="F:ATP hydrolysis activity"/>
    <property type="evidence" value="ECO:0007669"/>
    <property type="project" value="InterPro"/>
</dbReference>
<comment type="subcellular location">
    <subcellularLocation>
        <location evidence="1">Cell membrane</location>
        <topology evidence="1">Peripheral membrane protein</topology>
    </subcellularLocation>
</comment>
<evidence type="ECO:0000256" key="3">
    <source>
        <dbReference type="ARBA" id="ARBA00022475"/>
    </source>
</evidence>
<dbReference type="EMBL" id="CP003260">
    <property type="protein sequence ID" value="AFG34168.1"/>
    <property type="molecule type" value="Genomic_DNA"/>
</dbReference>
<dbReference type="FunFam" id="3.40.50.300:FF:000127">
    <property type="entry name" value="Ribose import ATP-binding protein RbsA"/>
    <property type="match status" value="1"/>
</dbReference>
<dbReference type="CDD" id="cd03215">
    <property type="entry name" value="ABC_Carb_Monos_II"/>
    <property type="match status" value="1"/>
</dbReference>
<dbReference type="InterPro" id="IPR017871">
    <property type="entry name" value="ABC_transporter-like_CS"/>
</dbReference>
<dbReference type="PANTHER" id="PTHR43790:SF4">
    <property type="entry name" value="GUANOSINE IMPORT ATP-BINDING PROTEIN NUPO"/>
    <property type="match status" value="1"/>
</dbReference>
<dbReference type="PANTHER" id="PTHR43790">
    <property type="entry name" value="CARBOHYDRATE TRANSPORT ATP-BINDING PROTEIN MG119-RELATED"/>
    <property type="match status" value="1"/>
</dbReference>
<keyword evidence="5" id="KW-0547">Nucleotide-binding</keyword>
<evidence type="ECO:0000313" key="10">
    <source>
        <dbReference type="EMBL" id="AFG34168.1"/>
    </source>
</evidence>
<dbReference type="AlphaFoldDB" id="H9U9H5"/>
<evidence type="ECO:0000259" key="9">
    <source>
        <dbReference type="PROSITE" id="PS50893"/>
    </source>
</evidence>
<dbReference type="InterPro" id="IPR003593">
    <property type="entry name" value="AAA+_ATPase"/>
</dbReference>
<dbReference type="PROSITE" id="PS50893">
    <property type="entry name" value="ABC_TRANSPORTER_2"/>
    <property type="match status" value="2"/>
</dbReference>
<dbReference type="eggNOG" id="COG3845">
    <property type="taxonomic scope" value="Bacteria"/>
</dbReference>
<dbReference type="Pfam" id="PF00005">
    <property type="entry name" value="ABC_tran"/>
    <property type="match status" value="2"/>
</dbReference>
<dbReference type="GO" id="GO:0005524">
    <property type="term" value="F:ATP binding"/>
    <property type="evidence" value="ECO:0007669"/>
    <property type="project" value="UniProtKB-KW"/>
</dbReference>
<accession>H9U9H5</accession>
<reference evidence="10" key="1">
    <citation type="submission" date="2012-03" db="EMBL/GenBank/DDBJ databases">
        <title>Complete sequence of Fervidobacterium pennivorans DSM 9078.</title>
        <authorList>
            <consortium name="US DOE Joint Genome Institute"/>
            <person name="Lucas S."/>
            <person name="Han J."/>
            <person name="Lapidus A."/>
            <person name="Cheng J.-F."/>
            <person name="Goodwin L."/>
            <person name="Pitluck S."/>
            <person name="Peters L."/>
            <person name="Ovchinnikova G."/>
            <person name="Lu M."/>
            <person name="Detter J.C."/>
            <person name="Han C."/>
            <person name="Tapia R."/>
            <person name="Land M."/>
            <person name="Hauser L."/>
            <person name="Kyrpides N."/>
            <person name="Ivanova N."/>
            <person name="Pagani I."/>
            <person name="Noll K.M."/>
            <person name="Woyke T."/>
        </authorList>
    </citation>
    <scope>NUCLEOTIDE SEQUENCE</scope>
    <source>
        <strain evidence="10">DSM 9078</strain>
    </source>
</reference>
<evidence type="ECO:0000256" key="1">
    <source>
        <dbReference type="ARBA" id="ARBA00004202"/>
    </source>
</evidence>
<dbReference type="KEGG" id="fpe:Ferpe_0005"/>
<dbReference type="SUPFAM" id="SSF52540">
    <property type="entry name" value="P-loop containing nucleoside triphosphate hydrolases"/>
    <property type="match status" value="2"/>
</dbReference>
<evidence type="ECO:0000256" key="6">
    <source>
        <dbReference type="ARBA" id="ARBA00022840"/>
    </source>
</evidence>
<evidence type="ECO:0000256" key="2">
    <source>
        <dbReference type="ARBA" id="ARBA00022448"/>
    </source>
</evidence>
<dbReference type="InterPro" id="IPR050107">
    <property type="entry name" value="ABC_carbohydrate_import_ATPase"/>
</dbReference>
<keyword evidence="6" id="KW-0067">ATP-binding</keyword>
<evidence type="ECO:0000256" key="5">
    <source>
        <dbReference type="ARBA" id="ARBA00022741"/>
    </source>
</evidence>
<keyword evidence="7" id="KW-1278">Translocase</keyword>
<dbReference type="PROSITE" id="PS00211">
    <property type="entry name" value="ABC_TRANSPORTER_1"/>
    <property type="match status" value="1"/>
</dbReference>
<dbReference type="GO" id="GO:0005886">
    <property type="term" value="C:plasma membrane"/>
    <property type="evidence" value="ECO:0007669"/>
    <property type="project" value="UniProtKB-SubCell"/>
</dbReference>
<evidence type="ECO:0000256" key="4">
    <source>
        <dbReference type="ARBA" id="ARBA00022737"/>
    </source>
</evidence>
<feature type="domain" description="ABC transporter" evidence="9">
    <location>
        <begin position="276"/>
        <end position="520"/>
    </location>
</feature>
<sequence>MDDLRKDSRHSELEGHDNRSEYAVEMIEITKRFPGVLANDRVTLRIKKGEIHAIVGENGAGKSTLMNQLYGLYHPDSGEIRIFGQKKVFTGPRDAIKAGIGMVHQHFMLVNTLTVAENVVLGNEPVKGVNFDLRRARQEVKELSEKYGLYVDVDAKIEDIPVGMQQRVEIIKTLYRGANIIILDEPTAVLTPQEVEELFEIMRNLQKSGKTILFISHKLNEVMEISDRITVMRGGRVIAELITKETNEREIARAMVGRDVVLKLDKAPHTPKEVVFEVKDLWVKDNRHLDAVKGVSFQVRKGEIVGIAGVAGNGQTELVEAITGLRKAEKGQVLFEGIDVTNKHPRVLREMGMTHIAEDRLKHALIKQFPAYYNVILGRHYKRPFANGAFLNHQEIKRYTAELMEEFDVRPRIIEHLGGNFSGGNQQKLVVGREIKAGPKFMVVAQPTRGLDVGAIEFIHRQILRMREQDVGILLISMELEEIFSLSDRILVMYEGQIMGEVRPEETTVEEVGLMMAGKRLEEIRGGKR</sequence>
<dbReference type="STRING" id="771875.Ferpe_0005"/>
<dbReference type="PATRIC" id="fig|771875.3.peg.5"/>
<dbReference type="InterPro" id="IPR027417">
    <property type="entry name" value="P-loop_NTPase"/>
</dbReference>
<gene>
    <name evidence="10" type="ordered locus">Ferpe_0005</name>
</gene>
<feature type="domain" description="ABC transporter" evidence="9">
    <location>
        <begin position="24"/>
        <end position="259"/>
    </location>
</feature>
<keyword evidence="11" id="KW-1185">Reference proteome</keyword>
<dbReference type="HOGENOM" id="CLU_000604_92_0_0"/>
<keyword evidence="2" id="KW-0813">Transport</keyword>
<keyword evidence="3" id="KW-1003">Cell membrane</keyword>
<organism evidence="10 11">
    <name type="scientific">Fervidobacterium pennivorans (strain DSM 9078 / Ven5)</name>
    <dbReference type="NCBI Taxonomy" id="771875"/>
    <lineage>
        <taxon>Bacteria</taxon>
        <taxon>Thermotogati</taxon>
        <taxon>Thermotogota</taxon>
        <taxon>Thermotogae</taxon>
        <taxon>Thermotogales</taxon>
        <taxon>Fervidobacteriaceae</taxon>
        <taxon>Fervidobacterium</taxon>
    </lineage>
</organism>
<protein>
    <submittedName>
        <fullName evidence="10">ATPase component of uncharacterized ABC-type transporter</fullName>
    </submittedName>
</protein>
<dbReference type="Proteomes" id="UP000007384">
    <property type="component" value="Chromosome"/>
</dbReference>
<dbReference type="Gene3D" id="3.40.50.300">
    <property type="entry name" value="P-loop containing nucleotide triphosphate hydrolases"/>
    <property type="match status" value="2"/>
</dbReference>
<keyword evidence="8" id="KW-0472">Membrane</keyword>
<name>H9U9H5_FERPD</name>
<dbReference type="InterPro" id="IPR003439">
    <property type="entry name" value="ABC_transporter-like_ATP-bd"/>
</dbReference>
<proteinExistence type="predicted"/>
<dbReference type="CDD" id="cd03216">
    <property type="entry name" value="ABC_Carb_Monos_I"/>
    <property type="match status" value="1"/>
</dbReference>
<dbReference type="SMART" id="SM00382">
    <property type="entry name" value="AAA"/>
    <property type="match status" value="1"/>
</dbReference>
<evidence type="ECO:0000313" key="11">
    <source>
        <dbReference type="Proteomes" id="UP000007384"/>
    </source>
</evidence>
<evidence type="ECO:0000256" key="8">
    <source>
        <dbReference type="ARBA" id="ARBA00023136"/>
    </source>
</evidence>
<keyword evidence="4" id="KW-0677">Repeat</keyword>